<dbReference type="Proteomes" id="UP000485058">
    <property type="component" value="Unassembled WGS sequence"/>
</dbReference>
<name>A0A699Z3F1_HAELA</name>
<gene>
    <name evidence="1" type="ORF">HaLaN_05163</name>
</gene>
<dbReference type="AlphaFoldDB" id="A0A699Z3F1"/>
<reference evidence="1 2" key="1">
    <citation type="submission" date="2020-02" db="EMBL/GenBank/DDBJ databases">
        <title>Draft genome sequence of Haematococcus lacustris strain NIES-144.</title>
        <authorList>
            <person name="Morimoto D."/>
            <person name="Nakagawa S."/>
            <person name="Yoshida T."/>
            <person name="Sawayama S."/>
        </authorList>
    </citation>
    <scope>NUCLEOTIDE SEQUENCE [LARGE SCALE GENOMIC DNA]</scope>
    <source>
        <strain evidence="1 2">NIES-144</strain>
    </source>
</reference>
<evidence type="ECO:0000313" key="1">
    <source>
        <dbReference type="EMBL" id="GFH09932.1"/>
    </source>
</evidence>
<accession>A0A699Z3F1</accession>
<protein>
    <submittedName>
        <fullName evidence="1">Uncharacterized protein</fullName>
    </submittedName>
</protein>
<organism evidence="1 2">
    <name type="scientific">Haematococcus lacustris</name>
    <name type="common">Green alga</name>
    <name type="synonym">Haematococcus pluvialis</name>
    <dbReference type="NCBI Taxonomy" id="44745"/>
    <lineage>
        <taxon>Eukaryota</taxon>
        <taxon>Viridiplantae</taxon>
        <taxon>Chlorophyta</taxon>
        <taxon>core chlorophytes</taxon>
        <taxon>Chlorophyceae</taxon>
        <taxon>CS clade</taxon>
        <taxon>Chlamydomonadales</taxon>
        <taxon>Haematococcaceae</taxon>
        <taxon>Haematococcus</taxon>
    </lineage>
</organism>
<comment type="caution">
    <text evidence="1">The sequence shown here is derived from an EMBL/GenBank/DDBJ whole genome shotgun (WGS) entry which is preliminary data.</text>
</comment>
<evidence type="ECO:0000313" key="2">
    <source>
        <dbReference type="Proteomes" id="UP000485058"/>
    </source>
</evidence>
<dbReference type="EMBL" id="BLLF01000275">
    <property type="protein sequence ID" value="GFH09932.1"/>
    <property type="molecule type" value="Genomic_DNA"/>
</dbReference>
<sequence length="47" mass="5068">MDQLFVSVDVGSTTHAPRKGAPAEMAKSGFEAEPHLFPICLYAGYNL</sequence>
<keyword evidence="2" id="KW-1185">Reference proteome</keyword>
<proteinExistence type="predicted"/>